<keyword evidence="6 8" id="KW-1133">Transmembrane helix</keyword>
<keyword evidence="10" id="KW-1185">Reference proteome</keyword>
<organism evidence="9 10">
    <name type="scientific">Paraburkholderia hiiakae</name>
    <dbReference type="NCBI Taxonomy" id="1081782"/>
    <lineage>
        <taxon>Bacteria</taxon>
        <taxon>Pseudomonadati</taxon>
        <taxon>Pseudomonadota</taxon>
        <taxon>Betaproteobacteria</taxon>
        <taxon>Burkholderiales</taxon>
        <taxon>Burkholderiaceae</taxon>
        <taxon>Paraburkholderia</taxon>
    </lineage>
</organism>
<dbReference type="EMBL" id="CAJHCQ010000001">
    <property type="protein sequence ID" value="CAD6510099.1"/>
    <property type="molecule type" value="Genomic_DNA"/>
</dbReference>
<evidence type="ECO:0008006" key="11">
    <source>
        <dbReference type="Google" id="ProtNLM"/>
    </source>
</evidence>
<keyword evidence="5 8" id="KW-0812">Transmembrane</keyword>
<evidence type="ECO:0000256" key="8">
    <source>
        <dbReference type="SAM" id="Phobius"/>
    </source>
</evidence>
<evidence type="ECO:0000256" key="4">
    <source>
        <dbReference type="ARBA" id="ARBA00022679"/>
    </source>
</evidence>
<feature type="transmembrane region" description="Helical" evidence="8">
    <location>
        <begin position="170"/>
        <end position="196"/>
    </location>
</feature>
<feature type="transmembrane region" description="Helical" evidence="8">
    <location>
        <begin position="17"/>
        <end position="38"/>
    </location>
</feature>
<feature type="transmembrane region" description="Helical" evidence="8">
    <location>
        <begin position="398"/>
        <end position="417"/>
    </location>
</feature>
<feature type="transmembrane region" description="Helical" evidence="8">
    <location>
        <begin position="354"/>
        <end position="378"/>
    </location>
</feature>
<evidence type="ECO:0000256" key="7">
    <source>
        <dbReference type="ARBA" id="ARBA00023136"/>
    </source>
</evidence>
<comment type="caution">
    <text evidence="9">The sequence shown here is derived from an EMBL/GenBank/DDBJ whole genome shotgun (WGS) entry which is preliminary data.</text>
</comment>
<evidence type="ECO:0000256" key="5">
    <source>
        <dbReference type="ARBA" id="ARBA00022692"/>
    </source>
</evidence>
<accession>A0ABM8N9N4</accession>
<protein>
    <recommendedName>
        <fullName evidence="11">Glycosyltransferase RgtA/B/C/D-like domain-containing protein</fullName>
    </recommendedName>
</protein>
<dbReference type="RefSeq" id="WP_201693985.1">
    <property type="nucleotide sequence ID" value="NZ_CAJHCQ010000001.1"/>
</dbReference>
<sequence length="570" mass="62529">MDTLFTTKPLASDRRDYVAILLPVTIWLIAVIAVNPVGNIPLNDDWSYALTVRTLLETGQFTPGGYTSMTLVGQTLWGALFCLPFGFSYTALRVSTIVAGAIALGALAWLLQDAGCDRRKTVAATLVLGFNPIWLLLSLSFMTDIEFAAYSIVSTMIFCRFLRSRKTGTLLAAIAFALAAVSVRQLGLNLAMAMFAALVLESRKDKRAIALSAAGVAAGIALLAGLAFWLNARHATPALANAPTEWLGRSFASLHTFAVKFEQYGRGIFVHMGWFLCPVLLWRAPAMIASYRRQRYGRAILVAAAVLGALWFVLMAAVHPLPLDWVTINDGGLGPVRLHSAPDTLPGPAPLPKAFWILMTFIAVSGATLMLLEVGLVLRSLVNALRKRQFDATASVRAFLLFNAVIYLGPLFVAGYFDRYLLVPTFALLALFTIEWQWAENAAPCELPHKRARGFAAAAVFSLVLTGAYAVAGTHDYMSWNRARWSLLDTLLSQGVKPEQIDGGEEFNGTFLYDPNYVESPTKSFWWVMDDEYLVQFGGEDGYHTVASVEVDGWLPNFRTNLLALRRDAH</sequence>
<evidence type="ECO:0000256" key="1">
    <source>
        <dbReference type="ARBA" id="ARBA00004651"/>
    </source>
</evidence>
<keyword evidence="2" id="KW-1003">Cell membrane</keyword>
<dbReference type="Proteomes" id="UP000656319">
    <property type="component" value="Unassembled WGS sequence"/>
</dbReference>
<gene>
    <name evidence="9" type="ORF">LMG27952_00344</name>
</gene>
<feature type="transmembrane region" description="Helical" evidence="8">
    <location>
        <begin position="296"/>
        <end position="318"/>
    </location>
</feature>
<keyword evidence="3" id="KW-0328">Glycosyltransferase</keyword>
<evidence type="ECO:0000256" key="6">
    <source>
        <dbReference type="ARBA" id="ARBA00022989"/>
    </source>
</evidence>
<feature type="transmembrane region" description="Helical" evidence="8">
    <location>
        <begin position="454"/>
        <end position="472"/>
    </location>
</feature>
<feature type="transmembrane region" description="Helical" evidence="8">
    <location>
        <begin position="90"/>
        <end position="111"/>
    </location>
</feature>
<evidence type="ECO:0000256" key="3">
    <source>
        <dbReference type="ARBA" id="ARBA00022676"/>
    </source>
</evidence>
<dbReference type="PANTHER" id="PTHR33908:SF11">
    <property type="entry name" value="MEMBRANE PROTEIN"/>
    <property type="match status" value="1"/>
</dbReference>
<dbReference type="PANTHER" id="PTHR33908">
    <property type="entry name" value="MANNOSYLTRANSFERASE YKCB-RELATED"/>
    <property type="match status" value="1"/>
</dbReference>
<evidence type="ECO:0000313" key="9">
    <source>
        <dbReference type="EMBL" id="CAD6510099.1"/>
    </source>
</evidence>
<feature type="transmembrane region" description="Helical" evidence="8">
    <location>
        <begin position="208"/>
        <end position="230"/>
    </location>
</feature>
<evidence type="ECO:0000313" key="10">
    <source>
        <dbReference type="Proteomes" id="UP000656319"/>
    </source>
</evidence>
<keyword evidence="7 8" id="KW-0472">Membrane</keyword>
<feature type="transmembrane region" description="Helical" evidence="8">
    <location>
        <begin position="264"/>
        <end position="284"/>
    </location>
</feature>
<name>A0ABM8N9N4_9BURK</name>
<comment type="subcellular location">
    <subcellularLocation>
        <location evidence="1">Cell membrane</location>
        <topology evidence="1">Multi-pass membrane protein</topology>
    </subcellularLocation>
</comment>
<evidence type="ECO:0000256" key="2">
    <source>
        <dbReference type="ARBA" id="ARBA00022475"/>
    </source>
</evidence>
<dbReference type="InterPro" id="IPR050297">
    <property type="entry name" value="LipidA_mod_glycosyltrf_83"/>
</dbReference>
<proteinExistence type="predicted"/>
<keyword evidence="4" id="KW-0808">Transferase</keyword>
<reference evidence="9 10" key="1">
    <citation type="submission" date="2020-10" db="EMBL/GenBank/DDBJ databases">
        <authorList>
            <person name="Peeters C."/>
        </authorList>
    </citation>
    <scope>NUCLEOTIDE SEQUENCE [LARGE SCALE GENOMIC DNA]</scope>
    <source>
        <strain evidence="9 10">LMG 27952</strain>
    </source>
</reference>